<evidence type="ECO:0000313" key="1">
    <source>
        <dbReference type="EMBL" id="MBC9934801.1"/>
    </source>
</evidence>
<accession>A0ABR7TWE2</accession>
<sequence>MPLSEQFATGYVISRDGTRIGYRQTGSGPGVAKKQTGDEVTYKALIPTMHYDLILVGESPQLIDQCKDIKAAMLLMGGTRSQRYLKLALDTLSTALPAAKRITFRCLGHTAADNDNSPEKVAKALMDFFQ</sequence>
<dbReference type="EMBL" id="JACVFC010000006">
    <property type="protein sequence ID" value="MBC9934801.1"/>
    <property type="molecule type" value="Genomic_DNA"/>
</dbReference>
<organism evidence="1 2">
    <name type="scientific">Chitinophaga qingshengii</name>
    <dbReference type="NCBI Taxonomy" id="1569794"/>
    <lineage>
        <taxon>Bacteria</taxon>
        <taxon>Pseudomonadati</taxon>
        <taxon>Bacteroidota</taxon>
        <taxon>Chitinophagia</taxon>
        <taxon>Chitinophagales</taxon>
        <taxon>Chitinophagaceae</taxon>
        <taxon>Chitinophaga</taxon>
    </lineage>
</organism>
<proteinExistence type="predicted"/>
<keyword evidence="2" id="KW-1185">Reference proteome</keyword>
<protein>
    <recommendedName>
        <fullName evidence="3">Alpha/beta hydrolase</fullName>
    </recommendedName>
</protein>
<dbReference type="Gene3D" id="3.40.50.1820">
    <property type="entry name" value="alpha/beta hydrolase"/>
    <property type="match status" value="1"/>
</dbReference>
<dbReference type="Proteomes" id="UP000659124">
    <property type="component" value="Unassembled WGS sequence"/>
</dbReference>
<comment type="caution">
    <text evidence="1">The sequence shown here is derived from an EMBL/GenBank/DDBJ whole genome shotgun (WGS) entry which is preliminary data.</text>
</comment>
<dbReference type="InterPro" id="IPR029058">
    <property type="entry name" value="AB_hydrolase_fold"/>
</dbReference>
<reference evidence="1 2" key="1">
    <citation type="submission" date="2020-09" db="EMBL/GenBank/DDBJ databases">
        <title>Genome sequences of type strains of Chitinophaga qingshengii and Chitinophaga varians.</title>
        <authorList>
            <person name="Kittiwongwattana C."/>
        </authorList>
    </citation>
    <scope>NUCLEOTIDE SEQUENCE [LARGE SCALE GENOMIC DNA]</scope>
    <source>
        <strain evidence="1 2">JCM 30026</strain>
    </source>
</reference>
<name>A0ABR7TWE2_9BACT</name>
<evidence type="ECO:0008006" key="3">
    <source>
        <dbReference type="Google" id="ProtNLM"/>
    </source>
</evidence>
<evidence type="ECO:0000313" key="2">
    <source>
        <dbReference type="Proteomes" id="UP000659124"/>
    </source>
</evidence>
<dbReference type="RefSeq" id="WP_188091887.1">
    <property type="nucleotide sequence ID" value="NZ_JACVFC010000006.1"/>
</dbReference>
<gene>
    <name evidence="1" type="ORF">ICL07_30770</name>
</gene>